<evidence type="ECO:0000256" key="1">
    <source>
        <dbReference type="SAM" id="MobiDB-lite"/>
    </source>
</evidence>
<sequence length="380" mass="40319">MTVLAASGWITSGEPAAPDPRSQRLAAWHRDSIGGAELPSLASSPERIASFFASMGHRKWMLLAERHPEVVGNLDGVPVEVRYAANRHSLARARQEERERIDDERLSAAGRHHAGRLANRYASLLGEDRQILSFDPSGTGRAAEVLGDLDTAHRISVVVPGVDTDLLTFERTRMRYRSPVGMAEALHTEQTAVAPELPSAVIAWADYTTPRGVGVSAATGELAAEGADRLVRAVEGLPGDAPVALFCHSYGSVVCGLAAERLPDRVTDIVVAGSPGMRVSRADRLGTDARVWATRAIGDWIRDVPHLAVGPIGHGTDPVHPSFGALHVASGSARGHTGYFEPGSDSLRNFARIGTGLFTTVTGLRGAPLCTPETPVGQPA</sequence>
<evidence type="ECO:0000259" key="2">
    <source>
        <dbReference type="Pfam" id="PF06259"/>
    </source>
</evidence>
<evidence type="ECO:0000313" key="4">
    <source>
        <dbReference type="Proteomes" id="UP000538929"/>
    </source>
</evidence>
<name>A0A7W3Y0Y9_9ACTN</name>
<dbReference type="Gene3D" id="3.40.50.1820">
    <property type="entry name" value="alpha/beta hydrolase"/>
    <property type="match status" value="1"/>
</dbReference>
<protein>
    <recommendedName>
        <fullName evidence="2">DUF1023 domain-containing protein</fullName>
    </recommendedName>
</protein>
<dbReference type="AlphaFoldDB" id="A0A7W3Y0Y9"/>
<proteinExistence type="predicted"/>
<dbReference type="SUPFAM" id="SSF53474">
    <property type="entry name" value="alpha/beta-Hydrolases"/>
    <property type="match status" value="1"/>
</dbReference>
<dbReference type="Pfam" id="PF06259">
    <property type="entry name" value="Abhydrolase_8"/>
    <property type="match status" value="1"/>
</dbReference>
<feature type="domain" description="DUF1023" evidence="2">
    <location>
        <begin position="135"/>
        <end position="308"/>
    </location>
</feature>
<dbReference type="InterPro" id="IPR029058">
    <property type="entry name" value="AB_hydrolase_fold"/>
</dbReference>
<dbReference type="InterPro" id="IPR010427">
    <property type="entry name" value="DUF1023"/>
</dbReference>
<keyword evidence="4" id="KW-1185">Reference proteome</keyword>
<feature type="region of interest" description="Disordered" evidence="1">
    <location>
        <begin position="1"/>
        <end position="22"/>
    </location>
</feature>
<evidence type="ECO:0000313" key="3">
    <source>
        <dbReference type="EMBL" id="MBB0243791.1"/>
    </source>
</evidence>
<comment type="caution">
    <text evidence="3">The sequence shown here is derived from an EMBL/GenBank/DDBJ whole genome shotgun (WGS) entry which is preliminary data.</text>
</comment>
<dbReference type="Proteomes" id="UP000538929">
    <property type="component" value="Unassembled WGS sequence"/>
</dbReference>
<accession>A0A7W3Y0Y9</accession>
<organism evidence="3 4">
    <name type="scientific">Streptomyces alkaliphilus</name>
    <dbReference type="NCBI Taxonomy" id="1472722"/>
    <lineage>
        <taxon>Bacteria</taxon>
        <taxon>Bacillati</taxon>
        <taxon>Actinomycetota</taxon>
        <taxon>Actinomycetes</taxon>
        <taxon>Kitasatosporales</taxon>
        <taxon>Streptomycetaceae</taxon>
        <taxon>Streptomyces</taxon>
    </lineage>
</organism>
<reference evidence="4" key="1">
    <citation type="submission" date="2019-10" db="EMBL/GenBank/DDBJ databases">
        <title>Streptomyces sp. nov., a novel actinobacterium isolated from alkaline environment.</title>
        <authorList>
            <person name="Golinska P."/>
        </authorList>
    </citation>
    <scope>NUCLEOTIDE SEQUENCE [LARGE SCALE GENOMIC DNA]</scope>
    <source>
        <strain evidence="4">DSM 42118</strain>
    </source>
</reference>
<dbReference type="EMBL" id="VKHT01000123">
    <property type="protein sequence ID" value="MBB0243791.1"/>
    <property type="molecule type" value="Genomic_DNA"/>
</dbReference>
<gene>
    <name evidence="3" type="ORF">FNQ90_06640</name>
</gene>